<evidence type="ECO:0000256" key="5">
    <source>
        <dbReference type="ARBA" id="ARBA00022734"/>
    </source>
</evidence>
<accession>A0ABM1A3H7</accession>
<dbReference type="PANTHER" id="PTHR45713">
    <property type="entry name" value="FTP DOMAIN-CONTAINING PROTEIN"/>
    <property type="match status" value="1"/>
</dbReference>
<dbReference type="GeneID" id="106012254"/>
<dbReference type="InterPro" id="IPR008979">
    <property type="entry name" value="Galactose-bd-like_sf"/>
</dbReference>
<feature type="domain" description="Fucolectin tachylectin-4 pentraxin-1" evidence="8">
    <location>
        <begin position="36"/>
        <end position="195"/>
    </location>
</feature>
<evidence type="ECO:0000256" key="4">
    <source>
        <dbReference type="ARBA" id="ARBA00022723"/>
    </source>
</evidence>
<comment type="subunit">
    <text evidence="3">Homotrimer.</text>
</comment>
<dbReference type="Proteomes" id="UP000694888">
    <property type="component" value="Unplaced"/>
</dbReference>
<sequence length="289" mass="32367">MLRNIWKLKTVLSVCAHCVIVSVLLLWHCTTPANGLDNVALGKPAEKTEYPYTYNGLYLARFAIDGNNDTNVDNCSFSGYIMNRHLWWMVDLLQTFLVHSVQITSASYNFGLSPDEIILKNSSVYVAEGNPQNDPEFPNENSLGKLCVRVETEIGRRKTVLQPCVSPVSGRFVTVYRSKWDLILCEVEVFAQAVNASSSTVQFSMDISKGRKSLQAPPLFSRQGVRSLLECATVCVGKKGERGEVCNSLHYQRSTRDCECLQLSDLHSYKEKQEPNSRWTLATLNNGGN</sequence>
<name>A0ABM1A3H7_APLCA</name>
<keyword evidence="9" id="KW-1185">Reference proteome</keyword>
<keyword evidence="4" id="KW-0479">Metal-binding</keyword>
<comment type="function">
    <text evidence="1">Acts as a defensive agent. Recognizes blood group fucosylated oligosaccharides including A, B, H and Lewis B-type antigens. Does not recognize Lewis A antigen and has low affinity for monovalent haptens.</text>
</comment>
<keyword evidence="6" id="KW-0106">Calcium</keyword>
<reference evidence="10" key="1">
    <citation type="submission" date="2025-08" db="UniProtKB">
        <authorList>
            <consortium name="RefSeq"/>
        </authorList>
    </citation>
    <scope>IDENTIFICATION</scope>
</reference>
<gene>
    <name evidence="10" type="primary">LOC106012254</name>
</gene>
<evidence type="ECO:0000256" key="2">
    <source>
        <dbReference type="ARBA" id="ARBA00010147"/>
    </source>
</evidence>
<keyword evidence="5" id="KW-0430">Lectin</keyword>
<keyword evidence="7" id="KW-1015">Disulfide bond</keyword>
<dbReference type="SMART" id="SM00607">
    <property type="entry name" value="FTP"/>
    <property type="match status" value="1"/>
</dbReference>
<dbReference type="InterPro" id="IPR051941">
    <property type="entry name" value="BG_Antigen-Binding_Lectin"/>
</dbReference>
<dbReference type="SUPFAM" id="SSF49785">
    <property type="entry name" value="Galactose-binding domain-like"/>
    <property type="match status" value="1"/>
</dbReference>
<evidence type="ECO:0000313" key="9">
    <source>
        <dbReference type="Proteomes" id="UP000694888"/>
    </source>
</evidence>
<dbReference type="InterPro" id="IPR006585">
    <property type="entry name" value="FTP1"/>
</dbReference>
<evidence type="ECO:0000256" key="1">
    <source>
        <dbReference type="ARBA" id="ARBA00002219"/>
    </source>
</evidence>
<dbReference type="RefSeq" id="XP_012940081.1">
    <property type="nucleotide sequence ID" value="XM_013084627.2"/>
</dbReference>
<evidence type="ECO:0000259" key="8">
    <source>
        <dbReference type="SMART" id="SM00607"/>
    </source>
</evidence>
<organism evidence="9 10">
    <name type="scientific">Aplysia californica</name>
    <name type="common">California sea hare</name>
    <dbReference type="NCBI Taxonomy" id="6500"/>
    <lineage>
        <taxon>Eukaryota</taxon>
        <taxon>Metazoa</taxon>
        <taxon>Spiralia</taxon>
        <taxon>Lophotrochozoa</taxon>
        <taxon>Mollusca</taxon>
        <taxon>Gastropoda</taxon>
        <taxon>Heterobranchia</taxon>
        <taxon>Euthyneura</taxon>
        <taxon>Tectipleura</taxon>
        <taxon>Aplysiida</taxon>
        <taxon>Aplysioidea</taxon>
        <taxon>Aplysiidae</taxon>
        <taxon>Aplysia</taxon>
    </lineage>
</organism>
<comment type="similarity">
    <text evidence="2">Belongs to the fucolectin family.</text>
</comment>
<dbReference type="PANTHER" id="PTHR45713:SF15">
    <property type="entry name" value="F5_8 TYPE C DOMAIN-CONTAINING PROTEIN"/>
    <property type="match status" value="1"/>
</dbReference>
<protein>
    <submittedName>
        <fullName evidence="10">Uncharacterized protein LOC106012254</fullName>
    </submittedName>
</protein>
<evidence type="ECO:0000256" key="6">
    <source>
        <dbReference type="ARBA" id="ARBA00022837"/>
    </source>
</evidence>
<proteinExistence type="inferred from homology"/>
<dbReference type="SUPFAM" id="SSF57414">
    <property type="entry name" value="Hairpin loop containing domain-like"/>
    <property type="match status" value="1"/>
</dbReference>
<evidence type="ECO:0000256" key="3">
    <source>
        <dbReference type="ARBA" id="ARBA00011233"/>
    </source>
</evidence>
<evidence type="ECO:0000256" key="7">
    <source>
        <dbReference type="ARBA" id="ARBA00023157"/>
    </source>
</evidence>
<evidence type="ECO:0000313" key="10">
    <source>
        <dbReference type="RefSeq" id="XP_012940081.1"/>
    </source>
</evidence>
<dbReference type="Gene3D" id="2.60.120.260">
    <property type="entry name" value="Galactose-binding domain-like"/>
    <property type="match status" value="1"/>
</dbReference>